<dbReference type="CDD" id="cd12797">
    <property type="entry name" value="M23_peptidase"/>
    <property type="match status" value="1"/>
</dbReference>
<dbReference type="SUPFAM" id="SSF51261">
    <property type="entry name" value="Duplicated hybrid motif"/>
    <property type="match status" value="1"/>
</dbReference>
<gene>
    <name evidence="2" type="ORF">HMPREF0305_11650</name>
</gene>
<dbReference type="Proteomes" id="UP000003020">
    <property type="component" value="Unassembled WGS sequence"/>
</dbReference>
<dbReference type="AlphaFoldDB" id="E2S548"/>
<dbReference type="eggNOG" id="COG0739">
    <property type="taxonomic scope" value="Bacteria"/>
</dbReference>
<organism evidence="2 3">
    <name type="scientific">Corynebacterium pseudogenitalium ATCC 33035</name>
    <dbReference type="NCBI Taxonomy" id="525264"/>
    <lineage>
        <taxon>Bacteria</taxon>
        <taxon>Bacillati</taxon>
        <taxon>Actinomycetota</taxon>
        <taxon>Actinomycetes</taxon>
        <taxon>Mycobacteriales</taxon>
        <taxon>Corynebacteriaceae</taxon>
        <taxon>Corynebacterium</taxon>
    </lineage>
</organism>
<evidence type="ECO:0000313" key="3">
    <source>
        <dbReference type="Proteomes" id="UP000003020"/>
    </source>
</evidence>
<dbReference type="InterPro" id="IPR050570">
    <property type="entry name" value="Cell_wall_metabolism_enzyme"/>
</dbReference>
<name>E2S548_9CORY</name>
<dbReference type="Pfam" id="PF01551">
    <property type="entry name" value="Peptidase_M23"/>
    <property type="match status" value="1"/>
</dbReference>
<dbReference type="Gene3D" id="2.70.70.10">
    <property type="entry name" value="Glucose Permease (Domain IIA)"/>
    <property type="match status" value="1"/>
</dbReference>
<reference evidence="2 3" key="1">
    <citation type="submission" date="2010-08" db="EMBL/GenBank/DDBJ databases">
        <authorList>
            <person name="Muzny D."/>
            <person name="Qin X."/>
            <person name="Buhay C."/>
            <person name="Dugan-Rocha S."/>
            <person name="Ding Y."/>
            <person name="Chen G."/>
            <person name="Hawes A."/>
            <person name="Holder M."/>
            <person name="Jhangiani S."/>
            <person name="Johnson A."/>
            <person name="Khan Z."/>
            <person name="Li Z."/>
            <person name="Liu W."/>
            <person name="Liu X."/>
            <person name="Perez L."/>
            <person name="Shen H."/>
            <person name="Wang Q."/>
            <person name="Watt J."/>
            <person name="Xi L."/>
            <person name="Xin Y."/>
            <person name="Zhou J."/>
            <person name="Deng J."/>
            <person name="Jiang H."/>
            <person name="Liu Y."/>
            <person name="Qu J."/>
            <person name="Song X.-Z."/>
            <person name="Zhang L."/>
            <person name="Villasana D."/>
            <person name="Johnson A."/>
            <person name="Liu J."/>
            <person name="Liyanage D."/>
            <person name="Lorensuhewa L."/>
            <person name="Robinson T."/>
            <person name="Song A."/>
            <person name="Song B.-B."/>
            <person name="Dinh H."/>
            <person name="Thornton R."/>
            <person name="Coyle M."/>
            <person name="Francisco L."/>
            <person name="Jackson L."/>
            <person name="Javaid M."/>
            <person name="Korchina V."/>
            <person name="Kovar C."/>
            <person name="Mata R."/>
            <person name="Mathew T."/>
            <person name="Ngo R."/>
            <person name="Nguyen L."/>
            <person name="Nguyen N."/>
            <person name="Okwuonu G."/>
            <person name="Ongeri F."/>
            <person name="Pham C."/>
            <person name="Simmons D."/>
            <person name="Wilczek-Boney K."/>
            <person name="Hale W."/>
            <person name="Jakkamsetti A."/>
            <person name="Pham P."/>
            <person name="Ruth R."/>
            <person name="San Lucas F."/>
            <person name="Warren J."/>
            <person name="Zhang J."/>
            <person name="Zhao Z."/>
            <person name="Zhou C."/>
            <person name="Zhu D."/>
            <person name="Lee S."/>
            <person name="Bess C."/>
            <person name="Blankenburg K."/>
            <person name="Forbes L."/>
            <person name="Fu Q."/>
            <person name="Gubbala S."/>
            <person name="Hirani K."/>
            <person name="Jayaseelan J.C."/>
            <person name="Lara F."/>
            <person name="Munidasa M."/>
            <person name="Palculict T."/>
            <person name="Patil S."/>
            <person name="Pu L.-L."/>
            <person name="Saada N."/>
            <person name="Tang L."/>
            <person name="Weissenberger G."/>
            <person name="Zhu Y."/>
            <person name="Hemphill L."/>
            <person name="Shang Y."/>
            <person name="Youmans B."/>
            <person name="Ayvaz T."/>
            <person name="Ross M."/>
            <person name="Santibanez J."/>
            <person name="Aqrawi P."/>
            <person name="Gross S."/>
            <person name="Joshi V."/>
            <person name="Fowler G."/>
            <person name="Nazareth L."/>
            <person name="Reid J."/>
            <person name="Worley K."/>
            <person name="Petrosino J."/>
            <person name="Highlander S."/>
            <person name="Gibbs R."/>
        </authorList>
    </citation>
    <scope>NUCLEOTIDE SEQUENCE [LARGE SCALE GENOMIC DNA]</scope>
    <source>
        <strain evidence="2 3">ATCC 33035</strain>
    </source>
</reference>
<dbReference type="InterPro" id="IPR011055">
    <property type="entry name" value="Dup_hybrid_motif"/>
</dbReference>
<dbReference type="GO" id="GO:0004222">
    <property type="term" value="F:metalloendopeptidase activity"/>
    <property type="evidence" value="ECO:0007669"/>
    <property type="project" value="TreeGrafter"/>
</dbReference>
<dbReference type="PANTHER" id="PTHR21666">
    <property type="entry name" value="PEPTIDASE-RELATED"/>
    <property type="match status" value="1"/>
</dbReference>
<comment type="caution">
    <text evidence="2">The sequence shown here is derived from an EMBL/GenBank/DDBJ whole genome shotgun (WGS) entry which is preliminary data.</text>
</comment>
<proteinExistence type="predicted"/>
<evidence type="ECO:0000259" key="1">
    <source>
        <dbReference type="Pfam" id="PF01551"/>
    </source>
</evidence>
<keyword evidence="3" id="KW-1185">Reference proteome</keyword>
<evidence type="ECO:0000313" key="2">
    <source>
        <dbReference type="EMBL" id="EFQ80484.1"/>
    </source>
</evidence>
<protein>
    <submittedName>
        <fullName evidence="2">Peptidase, M23 family</fullName>
    </submittedName>
</protein>
<dbReference type="EMBL" id="ABYQ02000011">
    <property type="protein sequence ID" value="EFQ80484.1"/>
    <property type="molecule type" value="Genomic_DNA"/>
</dbReference>
<sequence>MTKEDLMRSKVQRGVGRHRKIVTSQTAKGRIAVMTVAAGAVSTAGVGGAAAANIQSDDAATTKTQSVDFELASDSTQVEDTAATPVDTTPQILNVAEAKPVADLTDQLNKAIQASEERAAADEAARAPSVARPAEGAFTSPFAMRWGTFHKGVDIANSPGTPILAVMDGTVIDSGPASGFGQWIRIMHDDGTMTVYGHMQTLDVAVGEHVHAGQKIAGMGSMGFSTGSHLHFEVHPNGGEAIDPQPWLAERGIDL</sequence>
<dbReference type="HOGENOM" id="CLU_029425_3_3_11"/>
<dbReference type="InterPro" id="IPR016047">
    <property type="entry name" value="M23ase_b-sheet_dom"/>
</dbReference>
<dbReference type="PANTHER" id="PTHR21666:SF270">
    <property type="entry name" value="MUREIN HYDROLASE ACTIVATOR ENVC"/>
    <property type="match status" value="1"/>
</dbReference>
<accession>E2S548</accession>
<feature type="domain" description="M23ase beta-sheet core" evidence="1">
    <location>
        <begin position="149"/>
        <end position="244"/>
    </location>
</feature>